<reference evidence="2 3" key="1">
    <citation type="journal article" date="2014" name="Int. J. Syst. Evol. Microbiol.">
        <title>Complete genome sequence of Corynebacterium casei LMG S-19264T (=DSM 44701T), isolated from a smear-ripened cheese.</title>
        <authorList>
            <consortium name="US DOE Joint Genome Institute (JGI-PGF)"/>
            <person name="Walter F."/>
            <person name="Albersmeier A."/>
            <person name="Kalinowski J."/>
            <person name="Ruckert C."/>
        </authorList>
    </citation>
    <scope>NUCLEOTIDE SEQUENCE [LARGE SCALE GENOMIC DNA]</scope>
    <source>
        <strain evidence="2 3">CGMCC 1.15896</strain>
    </source>
</reference>
<accession>A0A916R7F7</accession>
<gene>
    <name evidence="2" type="ORF">GCM10011499_09020</name>
</gene>
<protein>
    <recommendedName>
        <fullName evidence="1">ABM domain-containing protein</fullName>
    </recommendedName>
</protein>
<evidence type="ECO:0000313" key="3">
    <source>
        <dbReference type="Proteomes" id="UP000596977"/>
    </source>
</evidence>
<dbReference type="InterPro" id="IPR007138">
    <property type="entry name" value="ABM_dom"/>
</dbReference>
<evidence type="ECO:0000313" key="2">
    <source>
        <dbReference type="EMBL" id="GGA41587.1"/>
    </source>
</evidence>
<comment type="caution">
    <text evidence="2">The sequence shown here is derived from an EMBL/GenBank/DDBJ whole genome shotgun (WGS) entry which is preliminary data.</text>
</comment>
<dbReference type="RefSeq" id="WP_127073095.1">
    <property type="nucleotide sequence ID" value="NZ_BMKB01000001.1"/>
</dbReference>
<dbReference type="Pfam" id="PF03992">
    <property type="entry name" value="ABM"/>
    <property type="match status" value="1"/>
</dbReference>
<feature type="domain" description="ABM" evidence="1">
    <location>
        <begin position="11"/>
        <end position="73"/>
    </location>
</feature>
<dbReference type="SUPFAM" id="SSF54909">
    <property type="entry name" value="Dimeric alpha+beta barrel"/>
    <property type="match status" value="1"/>
</dbReference>
<proteinExistence type="predicted"/>
<name>A0A916R7F7_9HYPH</name>
<dbReference type="Proteomes" id="UP000596977">
    <property type="component" value="Unassembled WGS sequence"/>
</dbReference>
<dbReference type="EMBL" id="BMKB01000001">
    <property type="protein sequence ID" value="GGA41587.1"/>
    <property type="molecule type" value="Genomic_DNA"/>
</dbReference>
<evidence type="ECO:0000259" key="1">
    <source>
        <dbReference type="Pfam" id="PF03992"/>
    </source>
</evidence>
<organism evidence="2 3">
    <name type="scientific">Pelagibacterium lentulum</name>
    <dbReference type="NCBI Taxonomy" id="2029865"/>
    <lineage>
        <taxon>Bacteria</taxon>
        <taxon>Pseudomonadati</taxon>
        <taxon>Pseudomonadota</taxon>
        <taxon>Alphaproteobacteria</taxon>
        <taxon>Hyphomicrobiales</taxon>
        <taxon>Devosiaceae</taxon>
        <taxon>Pelagibacterium</taxon>
    </lineage>
</organism>
<dbReference type="OrthoDB" id="1493813at2"/>
<dbReference type="Gene3D" id="3.30.70.100">
    <property type="match status" value="1"/>
</dbReference>
<sequence length="113" mass="12319">MPSATPFYSIIDYTAASAEAQSGIAQAFAQIQRDWVAPYRGFVSARFLASTDGTIVRAIVEWQSEDAFHAFERESDGKGRIAALEEAFAKLSTQGSRNTFRPVVEVLPSDAAQ</sequence>
<keyword evidence="3" id="KW-1185">Reference proteome</keyword>
<dbReference type="InterPro" id="IPR011008">
    <property type="entry name" value="Dimeric_a/b-barrel"/>
</dbReference>
<dbReference type="AlphaFoldDB" id="A0A916R7F7"/>